<dbReference type="Proteomes" id="UP000594263">
    <property type="component" value="Unplaced"/>
</dbReference>
<keyword evidence="6 22" id="KW-0964">Secreted</keyword>
<feature type="binding site" evidence="19">
    <location>
        <position position="85"/>
    </location>
    <ligand>
        <name>Ca(2+)</name>
        <dbReference type="ChEBI" id="CHEBI:29108"/>
        <label>1</label>
    </ligand>
</feature>
<feature type="binding site" evidence="19">
    <location>
        <position position="251"/>
    </location>
    <ligand>
        <name>Ca(2+)</name>
        <dbReference type="ChEBI" id="CHEBI:29108"/>
        <label>2</label>
    </ligand>
</feature>
<evidence type="ECO:0000256" key="15">
    <source>
        <dbReference type="ARBA" id="ARBA00023180"/>
    </source>
</evidence>
<dbReference type="GO" id="GO:0006979">
    <property type="term" value="P:response to oxidative stress"/>
    <property type="evidence" value="ECO:0007669"/>
    <property type="project" value="UniProtKB-UniRule"/>
</dbReference>
<feature type="domain" description="Plant heme peroxidase family profile" evidence="23">
    <location>
        <begin position="34"/>
        <end position="335"/>
    </location>
</feature>
<dbReference type="InterPro" id="IPR019794">
    <property type="entry name" value="Peroxidases_AS"/>
</dbReference>
<feature type="active site" description="Proton acceptor" evidence="17">
    <location>
        <position position="75"/>
    </location>
</feature>
<dbReference type="InterPro" id="IPR010255">
    <property type="entry name" value="Haem_peroxidase_sf"/>
</dbReference>
<evidence type="ECO:0000256" key="3">
    <source>
        <dbReference type="ARBA" id="ARBA00004613"/>
    </source>
</evidence>
<keyword evidence="12 22" id="KW-0560">Oxidoreductase</keyword>
<keyword evidence="25" id="KW-1185">Reference proteome</keyword>
<dbReference type="PROSITE" id="PS00435">
    <property type="entry name" value="PEROXIDASE_1"/>
    <property type="match status" value="1"/>
</dbReference>
<dbReference type="InterPro" id="IPR019793">
    <property type="entry name" value="Peroxidases_heam-ligand_BS"/>
</dbReference>
<dbReference type="PROSITE" id="PS50873">
    <property type="entry name" value="PEROXIDASE_4"/>
    <property type="match status" value="1"/>
</dbReference>
<dbReference type="PRINTS" id="PR00461">
    <property type="entry name" value="PLPEROXIDASE"/>
</dbReference>
<feature type="binding site" evidence="19">
    <location>
        <position position="259"/>
    </location>
    <ligand>
        <name>Ca(2+)</name>
        <dbReference type="ChEBI" id="CHEBI:29108"/>
        <label>2</label>
    </ligand>
</feature>
<protein>
    <recommendedName>
        <fullName evidence="5 22">Peroxidase</fullName>
        <ecNumber evidence="5 22">1.11.1.7</ecNumber>
    </recommendedName>
</protein>
<dbReference type="OMA" id="CCCMSAG"/>
<dbReference type="PROSITE" id="PS00436">
    <property type="entry name" value="PEROXIDASE_2"/>
    <property type="match status" value="1"/>
</dbReference>
<evidence type="ECO:0000313" key="25">
    <source>
        <dbReference type="Proteomes" id="UP000594263"/>
    </source>
</evidence>
<evidence type="ECO:0000256" key="21">
    <source>
        <dbReference type="PIRSR" id="PIRSR600823-5"/>
    </source>
</evidence>
<dbReference type="EC" id="1.11.1.7" evidence="5 22"/>
<dbReference type="Pfam" id="PF00141">
    <property type="entry name" value="peroxidase"/>
    <property type="match status" value="1"/>
</dbReference>
<evidence type="ECO:0000259" key="23">
    <source>
        <dbReference type="PROSITE" id="PS50873"/>
    </source>
</evidence>
<dbReference type="Gene3D" id="1.10.420.10">
    <property type="entry name" value="Peroxidase, domain 2"/>
    <property type="match status" value="1"/>
</dbReference>
<evidence type="ECO:0000256" key="12">
    <source>
        <dbReference type="ARBA" id="ARBA00023002"/>
    </source>
</evidence>
<comment type="catalytic activity">
    <reaction evidence="1 22">
        <text>2 a phenolic donor + H2O2 = 2 a phenolic radical donor + 2 H2O</text>
        <dbReference type="Rhea" id="RHEA:56136"/>
        <dbReference type="ChEBI" id="CHEBI:15377"/>
        <dbReference type="ChEBI" id="CHEBI:16240"/>
        <dbReference type="ChEBI" id="CHEBI:139520"/>
        <dbReference type="ChEBI" id="CHEBI:139521"/>
        <dbReference type="EC" id="1.11.1.7"/>
    </reaction>
</comment>
<feature type="binding site" evidence="19">
    <location>
        <position position="79"/>
    </location>
    <ligand>
        <name>Ca(2+)</name>
        <dbReference type="ChEBI" id="CHEBI:29108"/>
        <label>1</label>
    </ligand>
</feature>
<dbReference type="InterPro" id="IPR033905">
    <property type="entry name" value="Secretory_peroxidase"/>
</dbReference>
<evidence type="ECO:0000256" key="7">
    <source>
        <dbReference type="ARBA" id="ARBA00022559"/>
    </source>
</evidence>
<evidence type="ECO:0000256" key="22">
    <source>
        <dbReference type="RuleBase" id="RU362060"/>
    </source>
</evidence>
<organism evidence="24 25">
    <name type="scientific">Kalanchoe fedtschenkoi</name>
    <name type="common">Lavender scallops</name>
    <name type="synonym">South American air plant</name>
    <dbReference type="NCBI Taxonomy" id="63787"/>
    <lineage>
        <taxon>Eukaryota</taxon>
        <taxon>Viridiplantae</taxon>
        <taxon>Streptophyta</taxon>
        <taxon>Embryophyta</taxon>
        <taxon>Tracheophyta</taxon>
        <taxon>Spermatophyta</taxon>
        <taxon>Magnoliopsida</taxon>
        <taxon>eudicotyledons</taxon>
        <taxon>Gunneridae</taxon>
        <taxon>Pentapetalae</taxon>
        <taxon>Saxifragales</taxon>
        <taxon>Crassulaceae</taxon>
        <taxon>Kalanchoe</taxon>
    </lineage>
</organism>
<dbReference type="EnsemblPlants" id="Kaladp0064s0110.1.v1.1">
    <property type="protein sequence ID" value="Kaladp0064s0110.1.v1.1"/>
    <property type="gene ID" value="Kaladp0064s0110.v1.1"/>
</dbReference>
<evidence type="ECO:0000256" key="5">
    <source>
        <dbReference type="ARBA" id="ARBA00012313"/>
    </source>
</evidence>
<evidence type="ECO:0000256" key="4">
    <source>
        <dbReference type="ARBA" id="ARBA00006873"/>
    </source>
</evidence>
<dbReference type="FunFam" id="1.10.420.10:FF:000001">
    <property type="entry name" value="Peroxidase"/>
    <property type="match status" value="1"/>
</dbReference>
<dbReference type="PRINTS" id="PR00458">
    <property type="entry name" value="PEROXIDASE"/>
</dbReference>
<dbReference type="AlphaFoldDB" id="A0A7N0UFA4"/>
<dbReference type="GO" id="GO:0042744">
    <property type="term" value="P:hydrogen peroxide catabolic process"/>
    <property type="evidence" value="ECO:0007669"/>
    <property type="project" value="UniProtKB-KW"/>
</dbReference>
<dbReference type="SUPFAM" id="SSF48113">
    <property type="entry name" value="Heme-dependent peroxidases"/>
    <property type="match status" value="1"/>
</dbReference>
<feature type="binding site" evidence="19">
    <location>
        <position position="76"/>
    </location>
    <ligand>
        <name>Ca(2+)</name>
        <dbReference type="ChEBI" id="CHEBI:29108"/>
        <label>1</label>
    </ligand>
</feature>
<keyword evidence="7 22" id="KW-0575">Peroxidase</keyword>
<dbReference type="FunFam" id="1.10.520.10:FF:000006">
    <property type="entry name" value="Peroxidase"/>
    <property type="match status" value="1"/>
</dbReference>
<evidence type="ECO:0000256" key="14">
    <source>
        <dbReference type="ARBA" id="ARBA00023157"/>
    </source>
</evidence>
<comment type="function">
    <text evidence="2">Removal of H(2)O(2), oxidation of toxic reductants, biosynthesis and degradation of lignin, suberization, auxin catabolism, response to environmental stresses such as wounding, pathogen attack and oxidative stress. These functions might be dependent on each isozyme/isoform in each plant tissue.</text>
</comment>
<feature type="disulfide bond" evidence="21">
    <location>
        <begin position="206"/>
        <end position="238"/>
    </location>
</feature>
<dbReference type="Gene3D" id="1.10.520.10">
    <property type="match status" value="1"/>
</dbReference>
<keyword evidence="10 22" id="KW-0732">Signal</keyword>
<evidence type="ECO:0000256" key="20">
    <source>
        <dbReference type="PIRSR" id="PIRSR600823-4"/>
    </source>
</evidence>
<accession>A0A7N0UFA4</accession>
<keyword evidence="8 22" id="KW-0349">Heme</keyword>
<keyword evidence="11 19" id="KW-0106">Calcium</keyword>
<feature type="site" description="Transition state stabilizer" evidence="20">
    <location>
        <position position="71"/>
    </location>
</feature>
<evidence type="ECO:0000256" key="18">
    <source>
        <dbReference type="PIRSR" id="PIRSR600823-2"/>
    </source>
</evidence>
<feature type="chain" id="PRO_5029944553" description="Peroxidase" evidence="22">
    <location>
        <begin position="34"/>
        <end position="337"/>
    </location>
</feature>
<keyword evidence="9 19" id="KW-0479">Metal-binding</keyword>
<evidence type="ECO:0000256" key="19">
    <source>
        <dbReference type="PIRSR" id="PIRSR600823-3"/>
    </source>
</evidence>
<dbReference type="InterPro" id="IPR000823">
    <property type="entry name" value="Peroxidase_pln"/>
</dbReference>
<feature type="binding site" evidence="19">
    <location>
        <position position="94"/>
    </location>
    <ligand>
        <name>Ca(2+)</name>
        <dbReference type="ChEBI" id="CHEBI:29108"/>
        <label>1</label>
    </ligand>
</feature>
<dbReference type="GO" id="GO:0046872">
    <property type="term" value="F:metal ion binding"/>
    <property type="evidence" value="ECO:0007669"/>
    <property type="project" value="UniProtKB-UniRule"/>
</dbReference>
<keyword evidence="15" id="KW-0325">Glycoprotein</keyword>
<keyword evidence="14 21" id="KW-1015">Disulfide bond</keyword>
<dbReference type="GO" id="GO:0005576">
    <property type="term" value="C:extracellular region"/>
    <property type="evidence" value="ECO:0007669"/>
    <property type="project" value="UniProtKB-SubCell"/>
</dbReference>
<proteinExistence type="inferred from homology"/>
<evidence type="ECO:0000256" key="10">
    <source>
        <dbReference type="ARBA" id="ARBA00022729"/>
    </source>
</evidence>
<dbReference type="Gramene" id="Kaladp0064s0110.1.v1.1">
    <property type="protein sequence ID" value="Kaladp0064s0110.1.v1.1"/>
    <property type="gene ID" value="Kaladp0064s0110.v1.1"/>
</dbReference>
<sequence length="337" mass="35758">MKILDSIITSSKGFSFTTGLLAILCCCMSAGDAQLTPGFYAQTCPNLTRIVAREVIRAVFNDTSIAPALVRLHFHDCFVNGCDASLLLDGSDGEKFAFPNVNSVRGYEVIDAIKAAVESKCSGVVSCADIATLAARDSVVLSGGPFWRVALGRRDGLVASQSGANSNLPSPFEPLDSIIAKFGDQGLNITDVVALSGAHTFGKAKCALFANRLFDFNNTGAPDATLEASLASDLQTLCPQGGDGNVSAFLDQNSTKLFDNHYFKNLVNNRGLLSSDQILFSSDQALTTTRNLVITYSNNPRAFAADFARSMIKMGNISPLTGSNGQIRANCRVVNNS</sequence>
<feature type="disulfide bond" evidence="21">
    <location>
        <begin position="127"/>
        <end position="331"/>
    </location>
</feature>
<comment type="subcellular location">
    <subcellularLocation>
        <location evidence="3 22">Secreted</location>
    </subcellularLocation>
</comment>
<feature type="binding site" evidence="19">
    <location>
        <position position="200"/>
    </location>
    <ligand>
        <name>Ca(2+)</name>
        <dbReference type="ChEBI" id="CHEBI:29108"/>
        <label>2</label>
    </ligand>
</feature>
<comment type="cofactor">
    <cofactor evidence="19 22">
        <name>heme b</name>
        <dbReference type="ChEBI" id="CHEBI:60344"/>
    </cofactor>
    <text evidence="19 22">Binds 1 heme b (iron(II)-protoporphyrin IX) group per subunit.</text>
</comment>
<dbReference type="CDD" id="cd00693">
    <property type="entry name" value="secretory_peroxidase"/>
    <property type="match status" value="1"/>
</dbReference>
<reference evidence="24" key="1">
    <citation type="submission" date="2021-01" db="UniProtKB">
        <authorList>
            <consortium name="EnsemblPlants"/>
        </authorList>
    </citation>
    <scope>IDENTIFICATION</scope>
</reference>
<keyword evidence="13 19" id="KW-0408">Iron</keyword>
<comment type="similarity">
    <text evidence="22">Belongs to the peroxidase family. Classical plant (class III) peroxidase subfamily.</text>
</comment>
<evidence type="ECO:0000256" key="8">
    <source>
        <dbReference type="ARBA" id="ARBA00022617"/>
    </source>
</evidence>
<feature type="signal peptide" evidence="22">
    <location>
        <begin position="1"/>
        <end position="33"/>
    </location>
</feature>
<feature type="disulfide bond" evidence="21">
    <location>
        <begin position="44"/>
        <end position="121"/>
    </location>
</feature>
<dbReference type="PANTHER" id="PTHR31388:SF6">
    <property type="entry name" value="PEROXIDASE"/>
    <property type="match status" value="1"/>
</dbReference>
<dbReference type="GO" id="GO:0140825">
    <property type="term" value="F:lactoperoxidase activity"/>
    <property type="evidence" value="ECO:0007669"/>
    <property type="project" value="UniProtKB-EC"/>
</dbReference>
<evidence type="ECO:0000256" key="6">
    <source>
        <dbReference type="ARBA" id="ARBA00022525"/>
    </source>
</evidence>
<feature type="binding site" evidence="19">
    <location>
        <position position="81"/>
    </location>
    <ligand>
        <name>Ca(2+)</name>
        <dbReference type="ChEBI" id="CHEBI:29108"/>
        <label>1</label>
    </ligand>
</feature>
<evidence type="ECO:0000256" key="16">
    <source>
        <dbReference type="ARBA" id="ARBA00023324"/>
    </source>
</evidence>
<feature type="binding site" description="axial binding residue" evidence="19">
    <location>
        <position position="199"/>
    </location>
    <ligand>
        <name>heme b</name>
        <dbReference type="ChEBI" id="CHEBI:60344"/>
    </ligand>
    <ligandPart>
        <name>Fe</name>
        <dbReference type="ChEBI" id="CHEBI:18248"/>
    </ligandPart>
</feature>
<dbReference type="GO" id="GO:0020037">
    <property type="term" value="F:heme binding"/>
    <property type="evidence" value="ECO:0007669"/>
    <property type="project" value="UniProtKB-UniRule"/>
</dbReference>
<dbReference type="PANTHER" id="PTHR31388">
    <property type="entry name" value="PEROXIDASE 72-RELATED"/>
    <property type="match status" value="1"/>
</dbReference>
<evidence type="ECO:0000256" key="2">
    <source>
        <dbReference type="ARBA" id="ARBA00002322"/>
    </source>
</evidence>
<evidence type="ECO:0000256" key="1">
    <source>
        <dbReference type="ARBA" id="ARBA00000189"/>
    </source>
</evidence>
<evidence type="ECO:0000256" key="17">
    <source>
        <dbReference type="PIRSR" id="PIRSR600823-1"/>
    </source>
</evidence>
<feature type="disulfide bond" evidence="21">
    <location>
        <begin position="77"/>
        <end position="82"/>
    </location>
</feature>
<evidence type="ECO:0000313" key="24">
    <source>
        <dbReference type="EnsemblPlants" id="Kaladp0064s0110.1.v1.1"/>
    </source>
</evidence>
<comment type="cofactor">
    <cofactor evidence="19 22">
        <name>Ca(2+)</name>
        <dbReference type="ChEBI" id="CHEBI:29108"/>
    </cofactor>
    <text evidence="19 22">Binds 2 calcium ions per subunit.</text>
</comment>
<feature type="binding site" evidence="18">
    <location>
        <position position="169"/>
    </location>
    <ligand>
        <name>substrate</name>
    </ligand>
</feature>
<feature type="binding site" evidence="19">
    <location>
        <position position="83"/>
    </location>
    <ligand>
        <name>Ca(2+)</name>
        <dbReference type="ChEBI" id="CHEBI:29108"/>
        <label>1</label>
    </ligand>
</feature>
<dbReference type="InterPro" id="IPR002016">
    <property type="entry name" value="Haem_peroxidase"/>
</dbReference>
<evidence type="ECO:0000256" key="13">
    <source>
        <dbReference type="ARBA" id="ARBA00023004"/>
    </source>
</evidence>
<evidence type="ECO:0000256" key="11">
    <source>
        <dbReference type="ARBA" id="ARBA00022837"/>
    </source>
</evidence>
<keyword evidence="16 22" id="KW-0376">Hydrogen peroxide</keyword>
<name>A0A7N0UFA4_KALFE</name>
<comment type="similarity">
    <text evidence="4">Belongs to the peroxidase family. Ascorbate peroxidase subfamily.</text>
</comment>
<evidence type="ECO:0000256" key="9">
    <source>
        <dbReference type="ARBA" id="ARBA00022723"/>
    </source>
</evidence>